<gene>
    <name evidence="1" type="ORF">EI167_16710</name>
</gene>
<dbReference type="Proteomes" id="UP000707245">
    <property type="component" value="Unassembled WGS sequence"/>
</dbReference>
<dbReference type="RefSeq" id="WP_192542554.1">
    <property type="nucleotide sequence ID" value="NZ_RRZA01000061.1"/>
</dbReference>
<dbReference type="EMBL" id="RRZA01000061">
    <property type="protein sequence ID" value="MBE0459052.1"/>
    <property type="molecule type" value="Genomic_DNA"/>
</dbReference>
<sequence>MANMNEENYRLYAGKEIFYFSTFEDAQSVAKEFMPNKVELRIEILVELEPFEADFWAYEYENNQWAPS</sequence>
<organism evidence="1 2">
    <name type="scientific">Pseudoalteromonas prydzensis</name>
    <dbReference type="NCBI Taxonomy" id="182141"/>
    <lineage>
        <taxon>Bacteria</taxon>
        <taxon>Pseudomonadati</taxon>
        <taxon>Pseudomonadota</taxon>
        <taxon>Gammaproteobacteria</taxon>
        <taxon>Alteromonadales</taxon>
        <taxon>Pseudoalteromonadaceae</taxon>
        <taxon>Pseudoalteromonas</taxon>
    </lineage>
</organism>
<accession>A0ABR9FQD7</accession>
<proteinExistence type="predicted"/>
<evidence type="ECO:0000313" key="1">
    <source>
        <dbReference type="EMBL" id="MBE0459052.1"/>
    </source>
</evidence>
<reference evidence="1 2" key="1">
    <citation type="submission" date="2020-07" db="EMBL/GenBank/DDBJ databases">
        <title>Halophilic bacteria isolated from french cheeses.</title>
        <authorList>
            <person name="Kothe C.I."/>
            <person name="Farah-Kraiem B."/>
            <person name="Renault P."/>
            <person name="Dridi B."/>
        </authorList>
    </citation>
    <scope>NUCLEOTIDE SEQUENCE [LARGE SCALE GENOMIC DNA]</scope>
    <source>
        <strain evidence="1 2">FME14</strain>
    </source>
</reference>
<comment type="caution">
    <text evidence="1">The sequence shown here is derived from an EMBL/GenBank/DDBJ whole genome shotgun (WGS) entry which is preliminary data.</text>
</comment>
<protein>
    <submittedName>
        <fullName evidence="1">Uncharacterized protein</fullName>
    </submittedName>
</protein>
<evidence type="ECO:0000313" key="2">
    <source>
        <dbReference type="Proteomes" id="UP000707245"/>
    </source>
</evidence>
<name>A0ABR9FQD7_9GAMM</name>
<keyword evidence="2" id="KW-1185">Reference proteome</keyword>